<dbReference type="STRING" id="67356.AQJ84_32300"/>
<sequence>MQYVLSVLVAAAVIMVLFPGDSALSVVARTAVTSLGALVVLIVVRSREKRATGGSSGDVVSLDTRLREGDVPEAPEEREAMRALVEQRLHRTRHRRAALAFLGVMSGGIVVLTALTSGPRASAGLAVFSLAFLAWIFGYGRVQIRRLHRMREALAPREAPAPRAVE</sequence>
<comment type="caution">
    <text evidence="2">The sequence shown here is derived from an EMBL/GenBank/DDBJ whole genome shotgun (WGS) entry which is preliminary data.</text>
</comment>
<keyword evidence="1" id="KW-0812">Transmembrane</keyword>
<protein>
    <submittedName>
        <fullName evidence="2">Uncharacterized protein</fullName>
    </submittedName>
</protein>
<dbReference type="AlphaFoldDB" id="A0A0L8LWX6"/>
<reference evidence="3" key="1">
    <citation type="submission" date="2015-07" db="EMBL/GenBank/DDBJ databases">
        <authorList>
            <person name="Ju K.-S."/>
            <person name="Doroghazi J.R."/>
            <person name="Metcalf W.W."/>
        </authorList>
    </citation>
    <scope>NUCLEOTIDE SEQUENCE [LARGE SCALE GENOMIC DNA]</scope>
    <source>
        <strain evidence="3">NRRL 2290</strain>
    </source>
</reference>
<dbReference type="EMBL" id="LGUS01000024">
    <property type="protein sequence ID" value="KOG42631.1"/>
    <property type="molecule type" value="Genomic_DNA"/>
</dbReference>
<dbReference type="eggNOG" id="ENOG5031WVM">
    <property type="taxonomic scope" value="Bacteria"/>
</dbReference>
<feature type="transmembrane region" description="Helical" evidence="1">
    <location>
        <begin position="121"/>
        <end position="142"/>
    </location>
</feature>
<feature type="transmembrane region" description="Helical" evidence="1">
    <location>
        <begin position="26"/>
        <end position="44"/>
    </location>
</feature>
<name>A0A0L8LWX6_9ACTN</name>
<organism evidence="2 3">
    <name type="scientific">Streptomyces resistomycificus</name>
    <dbReference type="NCBI Taxonomy" id="67356"/>
    <lineage>
        <taxon>Bacteria</taxon>
        <taxon>Bacillati</taxon>
        <taxon>Actinomycetota</taxon>
        <taxon>Actinomycetes</taxon>
        <taxon>Kitasatosporales</taxon>
        <taxon>Streptomycetaceae</taxon>
        <taxon>Streptomyces</taxon>
        <taxon>Streptomyces aurantiacus group</taxon>
    </lineage>
</organism>
<proteinExistence type="predicted"/>
<evidence type="ECO:0000256" key="1">
    <source>
        <dbReference type="SAM" id="Phobius"/>
    </source>
</evidence>
<gene>
    <name evidence="2" type="ORF">ADK37_05195</name>
</gene>
<accession>A0A0L8LWX6</accession>
<keyword evidence="3" id="KW-1185">Reference proteome</keyword>
<keyword evidence="1" id="KW-0472">Membrane</keyword>
<feature type="transmembrane region" description="Helical" evidence="1">
    <location>
        <begin position="97"/>
        <end position="115"/>
    </location>
</feature>
<dbReference type="Proteomes" id="UP000037251">
    <property type="component" value="Unassembled WGS sequence"/>
</dbReference>
<dbReference type="PATRIC" id="fig|67356.5.peg.1139"/>
<evidence type="ECO:0000313" key="3">
    <source>
        <dbReference type="Proteomes" id="UP000037251"/>
    </source>
</evidence>
<keyword evidence="1" id="KW-1133">Transmembrane helix</keyword>
<evidence type="ECO:0000313" key="2">
    <source>
        <dbReference type="EMBL" id="KOG42631.1"/>
    </source>
</evidence>